<dbReference type="Proteomes" id="UP000426857">
    <property type="component" value="Chromosome"/>
</dbReference>
<dbReference type="RefSeq" id="WP_155867894.1">
    <property type="nucleotide sequence ID" value="NZ_CP046322.1"/>
</dbReference>
<dbReference type="AlphaFoldDB" id="A0A6B8TGX2"/>
<dbReference type="KEGG" id="cxe:FOB82_03125"/>
<proteinExistence type="predicted"/>
<evidence type="ECO:0000313" key="2">
    <source>
        <dbReference type="EMBL" id="QGS34089.1"/>
    </source>
</evidence>
<evidence type="ECO:0000256" key="1">
    <source>
        <dbReference type="SAM" id="MobiDB-lite"/>
    </source>
</evidence>
<name>A0A6B8TGX2_9CORY</name>
<protein>
    <submittedName>
        <fullName evidence="2">Uncharacterized protein</fullName>
    </submittedName>
</protein>
<gene>
    <name evidence="2" type="ORF">FOB82_03125</name>
</gene>
<evidence type="ECO:0000313" key="3">
    <source>
        <dbReference type="Proteomes" id="UP000426857"/>
    </source>
</evidence>
<dbReference type="EMBL" id="CP046322">
    <property type="protein sequence ID" value="QGS34089.1"/>
    <property type="molecule type" value="Genomic_DNA"/>
</dbReference>
<accession>A0A6B8TGX2</accession>
<reference evidence="2 3" key="1">
    <citation type="submission" date="2019-11" db="EMBL/GenBank/DDBJ databases">
        <title>FDA dAtabase for Regulatory Grade micrObial Sequences (FDA-ARGOS): Supporting development and validation of Infectious Disease Dx tests.</title>
        <authorList>
            <person name="Kerrigan L."/>
            <person name="Long C."/>
            <person name="Tallon L."/>
            <person name="Sadzewicz L."/>
            <person name="Vavikolanu K."/>
            <person name="Mehta A."/>
            <person name="Aluvathingal J."/>
            <person name="Nadendla S."/>
            <person name="Yan Y."/>
            <person name="Sichtig H."/>
        </authorList>
    </citation>
    <scope>NUCLEOTIDE SEQUENCE [LARGE SCALE GENOMIC DNA]</scope>
    <source>
        <strain evidence="2 3">FDAARGOS_674</strain>
    </source>
</reference>
<sequence length="112" mass="12322">METKERKGFVQESFEDRLRNDRVPMLSIRSLRLAIGITIDELRTRIFEMTGHQYGRGTISAVELGHRGASVELLGHLERAYGLEAGSLETAYPPKRQKAAAPGVGKQEAGAA</sequence>
<feature type="region of interest" description="Disordered" evidence="1">
    <location>
        <begin position="91"/>
        <end position="112"/>
    </location>
</feature>
<organism evidence="2 3">
    <name type="scientific">Corynebacterium xerosis</name>
    <dbReference type="NCBI Taxonomy" id="1725"/>
    <lineage>
        <taxon>Bacteria</taxon>
        <taxon>Bacillati</taxon>
        <taxon>Actinomycetota</taxon>
        <taxon>Actinomycetes</taxon>
        <taxon>Mycobacteriales</taxon>
        <taxon>Corynebacteriaceae</taxon>
        <taxon>Corynebacterium</taxon>
    </lineage>
</organism>